<dbReference type="Proteomes" id="UP001501243">
    <property type="component" value="Unassembled WGS sequence"/>
</dbReference>
<dbReference type="RefSeq" id="WP_208133366.1">
    <property type="nucleotide sequence ID" value="NZ_BAABGQ010000002.1"/>
</dbReference>
<keyword evidence="1" id="KW-0732">Signal</keyword>
<sequence length="410" mass="45443">MRIVLLSYLLLFGHSAAAFSALTHQAVVDSCWTRNLVPVLERHYAGATPAQLREARSYAYGGALLQDLGYYPGNGALFSDLTHYVRTGDFVRALLEEARDRNELAFALGALAHYAADGVGHPVGTNAVTDLVFPELYPRLGTPITYAQAPHQHAQVEFAFDVAQVQAGYYRSEDFHEAIGLRVSRSVLERAFQRTYELRLGQVLPHVGPGLAAFRFVSAELLPAAVRASEYVPAGQLRQLPAPERQRYYERINTGHFRRRRGPRPDHLSLGMHVLVWLRPALPRLGVAPLLAFRPLPPAAFATMQASFGEALVRYQAMLAHLATPLPNLNLDTGQPTRAGVYALADRTYAGWVQRLARTRHLELATAVQENLRLFYTAGPPPGQDKPVVPSRQTRLALAQLIAWPLERPN</sequence>
<comment type="caution">
    <text evidence="3">The sequence shown here is derived from an EMBL/GenBank/DDBJ whole genome shotgun (WGS) entry which is preliminary data.</text>
</comment>
<name>A0ABP8PXV1_9BACT</name>
<dbReference type="InterPro" id="IPR029002">
    <property type="entry name" value="PLPC/GPLD1"/>
</dbReference>
<evidence type="ECO:0000313" key="3">
    <source>
        <dbReference type="EMBL" id="GAA4493175.1"/>
    </source>
</evidence>
<feature type="signal peptide" evidence="1">
    <location>
        <begin position="1"/>
        <end position="20"/>
    </location>
</feature>
<dbReference type="Pfam" id="PF00882">
    <property type="entry name" value="Zn_dep_PLPC"/>
    <property type="match status" value="1"/>
</dbReference>
<protein>
    <recommendedName>
        <fullName evidence="2">Phospholipase C/D domain-containing protein</fullName>
    </recommendedName>
</protein>
<feature type="chain" id="PRO_5045432904" description="Phospholipase C/D domain-containing protein" evidence="1">
    <location>
        <begin position="21"/>
        <end position="410"/>
    </location>
</feature>
<accession>A0ABP8PXV1</accession>
<keyword evidence="4" id="KW-1185">Reference proteome</keyword>
<dbReference type="EMBL" id="BAABGQ010000002">
    <property type="protein sequence ID" value="GAA4493175.1"/>
    <property type="molecule type" value="Genomic_DNA"/>
</dbReference>
<evidence type="ECO:0000256" key="1">
    <source>
        <dbReference type="SAM" id="SignalP"/>
    </source>
</evidence>
<gene>
    <name evidence="3" type="ORF">GCM10023172_01400</name>
</gene>
<evidence type="ECO:0000259" key="2">
    <source>
        <dbReference type="Pfam" id="PF00882"/>
    </source>
</evidence>
<proteinExistence type="predicted"/>
<organism evidence="3 4">
    <name type="scientific">Hymenobacter ginsengisoli</name>
    <dbReference type="NCBI Taxonomy" id="1051626"/>
    <lineage>
        <taxon>Bacteria</taxon>
        <taxon>Pseudomonadati</taxon>
        <taxon>Bacteroidota</taxon>
        <taxon>Cytophagia</taxon>
        <taxon>Cytophagales</taxon>
        <taxon>Hymenobacteraceae</taxon>
        <taxon>Hymenobacter</taxon>
    </lineage>
</organism>
<feature type="domain" description="Phospholipase C/D" evidence="2">
    <location>
        <begin position="24"/>
        <end position="200"/>
    </location>
</feature>
<evidence type="ECO:0000313" key="4">
    <source>
        <dbReference type="Proteomes" id="UP001501243"/>
    </source>
</evidence>
<reference evidence="4" key="1">
    <citation type="journal article" date="2019" name="Int. J. Syst. Evol. Microbiol.">
        <title>The Global Catalogue of Microorganisms (GCM) 10K type strain sequencing project: providing services to taxonomists for standard genome sequencing and annotation.</title>
        <authorList>
            <consortium name="The Broad Institute Genomics Platform"/>
            <consortium name="The Broad Institute Genome Sequencing Center for Infectious Disease"/>
            <person name="Wu L."/>
            <person name="Ma J."/>
        </authorList>
    </citation>
    <scope>NUCLEOTIDE SEQUENCE [LARGE SCALE GENOMIC DNA]</scope>
    <source>
        <strain evidence="4">JCM 17841</strain>
    </source>
</reference>